<dbReference type="CDD" id="cd01017">
    <property type="entry name" value="AdcA"/>
    <property type="match status" value="1"/>
</dbReference>
<dbReference type="PRINTS" id="PR00691">
    <property type="entry name" value="ADHESINB"/>
</dbReference>
<dbReference type="InterPro" id="IPR006129">
    <property type="entry name" value="AdhesinB"/>
</dbReference>
<name>A0A645CQA5_9ZZZZ</name>
<dbReference type="GO" id="GO:0046872">
    <property type="term" value="F:metal ion binding"/>
    <property type="evidence" value="ECO:0007669"/>
    <property type="project" value="InterPro"/>
</dbReference>
<keyword evidence="2" id="KW-0813">Transport</keyword>
<evidence type="ECO:0000256" key="3">
    <source>
        <dbReference type="ARBA" id="ARBA00022729"/>
    </source>
</evidence>
<comment type="similarity">
    <text evidence="1">Belongs to the bacterial solute-binding protein 9 family.</text>
</comment>
<comment type="caution">
    <text evidence="4">The sequence shown here is derived from an EMBL/GenBank/DDBJ whole genome shotgun (WGS) entry which is preliminary data.</text>
</comment>
<dbReference type="Pfam" id="PF01297">
    <property type="entry name" value="ZnuA"/>
    <property type="match status" value="1"/>
</dbReference>
<reference evidence="4" key="1">
    <citation type="submission" date="2019-08" db="EMBL/GenBank/DDBJ databases">
        <authorList>
            <person name="Kucharzyk K."/>
            <person name="Murdoch R.W."/>
            <person name="Higgins S."/>
            <person name="Loffler F."/>
        </authorList>
    </citation>
    <scope>NUCLEOTIDE SEQUENCE</scope>
</reference>
<proteinExistence type="inferred from homology"/>
<dbReference type="GO" id="GO:0030001">
    <property type="term" value="P:metal ion transport"/>
    <property type="evidence" value="ECO:0007669"/>
    <property type="project" value="InterPro"/>
</dbReference>
<dbReference type="PANTHER" id="PTHR42953:SF3">
    <property type="entry name" value="HIGH-AFFINITY ZINC UPTAKE SYSTEM PROTEIN ZNUA"/>
    <property type="match status" value="1"/>
</dbReference>
<accession>A0A645CQA5</accession>
<organism evidence="4">
    <name type="scientific">bioreactor metagenome</name>
    <dbReference type="NCBI Taxonomy" id="1076179"/>
    <lineage>
        <taxon>unclassified sequences</taxon>
        <taxon>metagenomes</taxon>
        <taxon>ecological metagenomes</taxon>
    </lineage>
</organism>
<dbReference type="PRINTS" id="PR00690">
    <property type="entry name" value="ADHESNFAMILY"/>
</dbReference>
<dbReference type="AlphaFoldDB" id="A0A645CQA5"/>
<evidence type="ECO:0000313" key="4">
    <source>
        <dbReference type="EMBL" id="MPM79280.1"/>
    </source>
</evidence>
<dbReference type="GO" id="GO:0007155">
    <property type="term" value="P:cell adhesion"/>
    <property type="evidence" value="ECO:0007669"/>
    <property type="project" value="InterPro"/>
</dbReference>
<dbReference type="Gene3D" id="3.40.50.1980">
    <property type="entry name" value="Nitrogenase molybdenum iron protein domain"/>
    <property type="match status" value="2"/>
</dbReference>
<protein>
    <submittedName>
        <fullName evidence="4">High-affinity zinc uptake system binding-protein ZnuA</fullName>
    </submittedName>
</protein>
<dbReference type="PANTHER" id="PTHR42953">
    <property type="entry name" value="HIGH-AFFINITY ZINC UPTAKE SYSTEM PROTEIN ZNUA-RELATED"/>
    <property type="match status" value="1"/>
</dbReference>
<dbReference type="SUPFAM" id="SSF53807">
    <property type="entry name" value="Helical backbone' metal receptor"/>
    <property type="match status" value="1"/>
</dbReference>
<evidence type="ECO:0000256" key="1">
    <source>
        <dbReference type="ARBA" id="ARBA00011028"/>
    </source>
</evidence>
<evidence type="ECO:0000256" key="2">
    <source>
        <dbReference type="ARBA" id="ARBA00022448"/>
    </source>
</evidence>
<dbReference type="InterPro" id="IPR006128">
    <property type="entry name" value="Lipoprotein_PsaA-like"/>
</dbReference>
<sequence length="314" mass="35769">MNMNMKKIISLLLVIPMLFTIGCSKENKTDESSQGKIKIYTSIYPLYDFTKKVGGDKVEVTNLVPAGTEPHDWEISTSDIVNLEKADMLIYNGAGIENWTDKVIDTIENKDIVYVKTSEGLDIHKVGKEASSNKENENSHGDLDPHTWLSIKNAKKEMENIKNALVKYDSENTKYYEENYERYAKKFDELDKKYSDTLNPINNKTIIVAHEAFGYLCSDYDINQEGIEGLTPDSEPDPARMSEIIKFAKENNVKTIFFEELVSPKVAETIAREINAKTEVLNPLEGLSEKQINNGEDYFSVMEKNLEVLYESMK</sequence>
<dbReference type="PROSITE" id="PS51257">
    <property type="entry name" value="PROKAR_LIPOPROTEIN"/>
    <property type="match status" value="1"/>
</dbReference>
<dbReference type="InterPro" id="IPR006127">
    <property type="entry name" value="ZnuA-like"/>
</dbReference>
<keyword evidence="3" id="KW-0732">Signal</keyword>
<gene>
    <name evidence="4" type="primary">znuA_24</name>
    <name evidence="4" type="ORF">SDC9_126313</name>
</gene>
<dbReference type="EMBL" id="VSSQ01029236">
    <property type="protein sequence ID" value="MPM79280.1"/>
    <property type="molecule type" value="Genomic_DNA"/>
</dbReference>
<dbReference type="InterPro" id="IPR050492">
    <property type="entry name" value="Bact_metal-bind_prot9"/>
</dbReference>